<feature type="region of interest" description="Disordered" evidence="1">
    <location>
        <begin position="66"/>
        <end position="131"/>
    </location>
</feature>
<feature type="non-terminal residue" evidence="2">
    <location>
        <position position="1"/>
    </location>
</feature>
<evidence type="ECO:0000313" key="3">
    <source>
        <dbReference type="Proteomes" id="UP000837857"/>
    </source>
</evidence>
<protein>
    <submittedName>
        <fullName evidence="2">Uncharacterized protein</fullName>
    </submittedName>
</protein>
<feature type="compositionally biased region" description="Basic and acidic residues" evidence="1">
    <location>
        <begin position="76"/>
        <end position="106"/>
    </location>
</feature>
<accession>A0ABN8J6N6</accession>
<name>A0ABN8J6N6_9NEOP</name>
<organism evidence="2 3">
    <name type="scientific">Iphiclides podalirius</name>
    <name type="common">scarce swallowtail</name>
    <dbReference type="NCBI Taxonomy" id="110791"/>
    <lineage>
        <taxon>Eukaryota</taxon>
        <taxon>Metazoa</taxon>
        <taxon>Ecdysozoa</taxon>
        <taxon>Arthropoda</taxon>
        <taxon>Hexapoda</taxon>
        <taxon>Insecta</taxon>
        <taxon>Pterygota</taxon>
        <taxon>Neoptera</taxon>
        <taxon>Endopterygota</taxon>
        <taxon>Lepidoptera</taxon>
        <taxon>Glossata</taxon>
        <taxon>Ditrysia</taxon>
        <taxon>Papilionoidea</taxon>
        <taxon>Papilionidae</taxon>
        <taxon>Papilioninae</taxon>
        <taxon>Iphiclides</taxon>
    </lineage>
</organism>
<gene>
    <name evidence="2" type="ORF">IPOD504_LOCUS16523</name>
</gene>
<dbReference type="EMBL" id="OW152820">
    <property type="protein sequence ID" value="CAH2075131.1"/>
    <property type="molecule type" value="Genomic_DNA"/>
</dbReference>
<proteinExistence type="predicted"/>
<evidence type="ECO:0000313" key="2">
    <source>
        <dbReference type="EMBL" id="CAH2075131.1"/>
    </source>
</evidence>
<dbReference type="Proteomes" id="UP000837857">
    <property type="component" value="Chromosome 8"/>
</dbReference>
<evidence type="ECO:0000256" key="1">
    <source>
        <dbReference type="SAM" id="MobiDB-lite"/>
    </source>
</evidence>
<feature type="region of interest" description="Disordered" evidence="1">
    <location>
        <begin position="1"/>
        <end position="20"/>
    </location>
</feature>
<keyword evidence="3" id="KW-1185">Reference proteome</keyword>
<sequence>MPHAGASVKLTTEPPRTEAFKWKPPERIWRGFRLQGGRGACAGVRGRGSRTHWAWRARAVAGAEPSRMLRRAHLSRRSDRAHAQAHTHAREPRERVRASDPRDSPRESSVPVVFVHKPAAPRSPGSSPGRQSLDGALVGWGDVTRSFHEGLFKIWRYACRREQTTVGPLVLPSGTSVSYLLTTNSAPGAAIRARETDNSQNITTNIVMSHKLMMLLLCDDLLLGFPDRANGSSGVNKKSEVRTGWPRQNGSGSAKPIRIVAGQLDRNERRGRRLTSTGRGPKAVPICSPDVAQFEAHAARLSAVLITR</sequence>
<feature type="compositionally biased region" description="Low complexity" evidence="1">
    <location>
        <begin position="118"/>
        <end position="131"/>
    </location>
</feature>
<feature type="region of interest" description="Disordered" evidence="1">
    <location>
        <begin position="233"/>
        <end position="253"/>
    </location>
</feature>
<reference evidence="2" key="1">
    <citation type="submission" date="2022-03" db="EMBL/GenBank/DDBJ databases">
        <authorList>
            <person name="Martin H S."/>
        </authorList>
    </citation>
    <scope>NUCLEOTIDE SEQUENCE</scope>
</reference>